<dbReference type="PANTHER" id="PTHR42747:SF4">
    <property type="entry name" value="BLR1330 PROTEIN"/>
    <property type="match status" value="1"/>
</dbReference>
<evidence type="ECO:0000256" key="4">
    <source>
        <dbReference type="ARBA" id="ARBA00023002"/>
    </source>
</evidence>
<evidence type="ECO:0000313" key="6">
    <source>
        <dbReference type="EMBL" id="PIT03913.1"/>
    </source>
</evidence>
<gene>
    <name evidence="6" type="ORF">TSA1_26425</name>
</gene>
<reference evidence="6 7" key="1">
    <citation type="submission" date="2015-06" db="EMBL/GenBank/DDBJ databases">
        <title>Comparative genome analysis of nirS-carrying Bradyrhizobium sp. strains.</title>
        <authorList>
            <person name="Ishii S."/>
            <person name="Jang J."/>
            <person name="Nishizawa T."/>
            <person name="Senoo K."/>
        </authorList>
    </citation>
    <scope>NUCLEOTIDE SEQUENCE [LARGE SCALE GENOMIC DNA]</scope>
    <source>
        <strain evidence="6 7">TSA1</strain>
    </source>
</reference>
<dbReference type="InterPro" id="IPR004136">
    <property type="entry name" value="NMO"/>
</dbReference>
<dbReference type="CDD" id="cd04730">
    <property type="entry name" value="NPD_like"/>
    <property type="match status" value="1"/>
</dbReference>
<dbReference type="Pfam" id="PF03060">
    <property type="entry name" value="NMO"/>
    <property type="match status" value="1"/>
</dbReference>
<evidence type="ECO:0000256" key="3">
    <source>
        <dbReference type="ARBA" id="ARBA00022643"/>
    </source>
</evidence>
<name>A0A2M6UH45_9BRAD</name>
<keyword evidence="7" id="KW-1185">Reference proteome</keyword>
<dbReference type="Gene3D" id="3.20.20.70">
    <property type="entry name" value="Aldolase class I"/>
    <property type="match status" value="1"/>
</dbReference>
<dbReference type="InterPro" id="IPR013785">
    <property type="entry name" value="Aldolase_TIM"/>
</dbReference>
<keyword evidence="4" id="KW-0560">Oxidoreductase</keyword>
<dbReference type="GO" id="GO:0018580">
    <property type="term" value="F:nitronate monooxygenase activity"/>
    <property type="evidence" value="ECO:0007669"/>
    <property type="project" value="InterPro"/>
</dbReference>
<sequence length="323" mass="34770">MAVPNQLVGRLSIPVIVAPMFLVSGPDLVVGCCLNGILGTFPSLNLRTATAFEAWLEQIKSRLAAHDSEHPANLSAPYGVNIIAHRTNTRLEEDMALVVKHRVPLIITSVGNPRDIVEQVHSYGGLVFHDVTTVDWAKRAIDAGVDGIIPVCAGAGGHAGLMNPFAIVPQIREFWGGAIALSGCISDGRSVYAAQALGADFGYIGTRFIATHESLAGKPYKDMLIDCDAKDLVYTPAFSGIPANMLRPSIVANGMDPDRLPRKDHIDLGEEFNHEAKAWRDIWTAGQGVGSIHDCIAVSDLIDRMKCEYQSASLRNHDSKVVA</sequence>
<keyword evidence="6" id="KW-0223">Dioxygenase</keyword>
<comment type="similarity">
    <text evidence="1">Belongs to the nitronate monooxygenase family. NMO class I subfamily.</text>
</comment>
<protein>
    <submittedName>
        <fullName evidence="6">2-nitropropane dioxygenase</fullName>
    </submittedName>
</protein>
<proteinExistence type="inferred from homology"/>
<dbReference type="PANTHER" id="PTHR42747">
    <property type="entry name" value="NITRONATE MONOOXYGENASE-RELATED"/>
    <property type="match status" value="1"/>
</dbReference>
<dbReference type="RefSeq" id="WP_100179042.1">
    <property type="nucleotide sequence ID" value="NZ_LFJC01000003.1"/>
</dbReference>
<keyword evidence="3" id="KW-0288">FMN</keyword>
<keyword evidence="2" id="KW-0285">Flavoprotein</keyword>
<evidence type="ECO:0000313" key="7">
    <source>
        <dbReference type="Proteomes" id="UP000228930"/>
    </source>
</evidence>
<evidence type="ECO:0000256" key="1">
    <source>
        <dbReference type="ARBA" id="ARBA00009881"/>
    </source>
</evidence>
<dbReference type="GO" id="GO:0051213">
    <property type="term" value="F:dioxygenase activity"/>
    <property type="evidence" value="ECO:0007669"/>
    <property type="project" value="UniProtKB-KW"/>
</dbReference>
<organism evidence="6 7">
    <name type="scientific">Bradyrhizobium nitroreducens</name>
    <dbReference type="NCBI Taxonomy" id="709803"/>
    <lineage>
        <taxon>Bacteria</taxon>
        <taxon>Pseudomonadati</taxon>
        <taxon>Pseudomonadota</taxon>
        <taxon>Alphaproteobacteria</taxon>
        <taxon>Hyphomicrobiales</taxon>
        <taxon>Nitrobacteraceae</taxon>
        <taxon>Bradyrhizobium</taxon>
    </lineage>
</organism>
<dbReference type="AlphaFoldDB" id="A0A2M6UH45"/>
<dbReference type="Proteomes" id="UP000228930">
    <property type="component" value="Unassembled WGS sequence"/>
</dbReference>
<dbReference type="SUPFAM" id="SSF51412">
    <property type="entry name" value="Inosine monophosphate dehydrogenase (IMPDH)"/>
    <property type="match status" value="1"/>
</dbReference>
<dbReference type="EMBL" id="LFJC01000003">
    <property type="protein sequence ID" value="PIT03913.1"/>
    <property type="molecule type" value="Genomic_DNA"/>
</dbReference>
<accession>A0A2M6UH45</accession>
<evidence type="ECO:0000256" key="5">
    <source>
        <dbReference type="ARBA" id="ARBA00023033"/>
    </source>
</evidence>
<evidence type="ECO:0000256" key="2">
    <source>
        <dbReference type="ARBA" id="ARBA00022630"/>
    </source>
</evidence>
<comment type="caution">
    <text evidence="6">The sequence shown here is derived from an EMBL/GenBank/DDBJ whole genome shotgun (WGS) entry which is preliminary data.</text>
</comment>
<keyword evidence="5" id="KW-0503">Monooxygenase</keyword>
<dbReference type="FunFam" id="3.20.20.70:FF:000210">
    <property type="entry name" value="2-nitropropane dioxygenase"/>
    <property type="match status" value="1"/>
</dbReference>